<dbReference type="EMBL" id="KI911160">
    <property type="protein sequence ID" value="ETR98717.1"/>
    <property type="molecule type" value="Genomic_DNA"/>
</dbReference>
<keyword evidence="2" id="KW-0732">Signal</keyword>
<dbReference type="HOGENOM" id="CLU_007213_0_0_1"/>
<name>A0A024S0T4_HYPJR</name>
<feature type="signal peptide" evidence="2">
    <location>
        <begin position="1"/>
        <end position="20"/>
    </location>
</feature>
<dbReference type="Proteomes" id="UP000024376">
    <property type="component" value="Unassembled WGS sequence"/>
</dbReference>
<dbReference type="Pfam" id="PF10528">
    <property type="entry name" value="GLEYA"/>
    <property type="match status" value="1"/>
</dbReference>
<feature type="region of interest" description="Disordered" evidence="1">
    <location>
        <begin position="89"/>
        <end position="120"/>
    </location>
</feature>
<evidence type="ECO:0000256" key="1">
    <source>
        <dbReference type="SAM" id="MobiDB-lite"/>
    </source>
</evidence>
<dbReference type="OrthoDB" id="4405280at2759"/>
<evidence type="ECO:0000256" key="2">
    <source>
        <dbReference type="SAM" id="SignalP"/>
    </source>
</evidence>
<dbReference type="InterPro" id="IPR018871">
    <property type="entry name" value="GLEYA_adhesin_domain"/>
</dbReference>
<dbReference type="SMART" id="SM00286">
    <property type="entry name" value="PTI"/>
    <property type="match status" value="8"/>
</dbReference>
<dbReference type="KEGG" id="trr:M419DRAFT_102957"/>
<dbReference type="Gene3D" id="2.60.120.1560">
    <property type="match status" value="1"/>
</dbReference>
<sequence>MSRSLRRGLLTAAAVWAVSAAAGNEWDRNHDDDRKWLASTVVVTSTVLVDLKDVDLKCQRGEIVCGPTPPPFPDPKPCHECEDKWHTQDGSKEGYNNQGWGADAGNKDPASQGQGNNEAWQEDPYHGQWQGCSHDNHCPQNCNCSPKAICENTSGGHQCKSSTDCEDGNMCNSYGWCQPIPGPRCHEKACEIKAGSNCNDNKDCSHGEICNHHGFCQKVVFPDCENNWDCERGQICTHRGICKTIDQDQCTCDTDCGDGQICNSQRICEDVVCPKCQLENECEHEESCHEGFCKPKENKCEDKHDCNDGEICDWEGKCRRGDHLKCKVDSECKSGQTCDIHGRCQHRAKGEGCGSDEDCDSKEFCNAYGYCEKDHKGWGDYEGHGDKDHGEKDPEQQWCGGDDQCLPGEFCSDNRCVGRLDCRRDRDCRDGEVCEQSLCVNRRFCTSDGQCNTGEQCRQGECRRRNTDCRFDFECSGDERCSSAGICEATRTCLIGTECETNELCILGECLTTCVAQTDCELGETCDSGLCLRRRFCTGTDCEGGVCLRRRFCLGTGAGFCGLGEVCFNNFCQAPTNPTCTFDVECGTGQICEGNVCVAQRTCLLNTDCLTGELCSTGVCLTACDDQLDCDGNETCNGSVCLRKRYCTGTGQCGIGQLCQDNFCEPLCGVDVSPGNTCADGFAWAHYKLARSADDSTTTPGTIPIHPADVVSAETWPVLQFAPNVALSGQTPDFTGTTAFTGLLQSCPPELGNVYGTETPAVDYTIVQQIGWFVPAIAGTYTFTAPAATLDQSVYVWLGANAVAGYTNTNADLVADANWLSGSNLDLEVVSAAQVGTYIPIRILWVNAQDCGQFDLTITDPNGAVLVSRGQATTDGEFVTGCTPSADIPAINF</sequence>
<gene>
    <name evidence="4" type="ORF">M419DRAFT_102957</name>
</gene>
<dbReference type="AlphaFoldDB" id="A0A024S0T4"/>
<feature type="domain" description="GLEYA adhesin" evidence="3">
    <location>
        <begin position="767"/>
        <end position="860"/>
    </location>
</feature>
<feature type="chain" id="PRO_5001533933" description="GLEYA adhesin domain-containing protein" evidence="2">
    <location>
        <begin position="21"/>
        <end position="893"/>
    </location>
</feature>
<accession>A0A024S0T4</accession>
<proteinExistence type="predicted"/>
<organism evidence="4 5">
    <name type="scientific">Hypocrea jecorina (strain ATCC 56765 / BCRC 32924 / NRRL 11460 / Rut C-30)</name>
    <name type="common">Trichoderma reesei</name>
    <dbReference type="NCBI Taxonomy" id="1344414"/>
    <lineage>
        <taxon>Eukaryota</taxon>
        <taxon>Fungi</taxon>
        <taxon>Dikarya</taxon>
        <taxon>Ascomycota</taxon>
        <taxon>Pezizomycotina</taxon>
        <taxon>Sordariomycetes</taxon>
        <taxon>Hypocreomycetidae</taxon>
        <taxon>Hypocreales</taxon>
        <taxon>Hypocreaceae</taxon>
        <taxon>Trichoderma</taxon>
    </lineage>
</organism>
<evidence type="ECO:0000313" key="5">
    <source>
        <dbReference type="Proteomes" id="UP000024376"/>
    </source>
</evidence>
<evidence type="ECO:0000313" key="4">
    <source>
        <dbReference type="EMBL" id="ETR98717.1"/>
    </source>
</evidence>
<feature type="compositionally biased region" description="Polar residues" evidence="1">
    <location>
        <begin position="109"/>
        <end position="119"/>
    </location>
</feature>
<protein>
    <recommendedName>
        <fullName evidence="3">GLEYA adhesin domain-containing protein</fullName>
    </recommendedName>
</protein>
<evidence type="ECO:0000259" key="3">
    <source>
        <dbReference type="Pfam" id="PF10528"/>
    </source>
</evidence>
<reference evidence="5" key="1">
    <citation type="journal article" date="2013" name="Ind. Biotechnol.">
        <title>Comparative genomics analysis of Trichoderma reesei strains.</title>
        <authorList>
            <person name="Koike H."/>
            <person name="Aerts A."/>
            <person name="LaButti K."/>
            <person name="Grigoriev I.V."/>
            <person name="Baker S.E."/>
        </authorList>
    </citation>
    <scope>NUCLEOTIDE SEQUENCE [LARGE SCALE GENOMIC DNA]</scope>
    <source>
        <strain evidence="5">ATCC 56765 / BCRC 32924 / NRRL 11460 / Rut C-30</strain>
    </source>
</reference>